<comment type="pathway">
    <text evidence="4">Carbohydrate degradation; 2-deoxy-D-ribose 1-phosphate degradation; D-glyceraldehyde 3-phosphate and acetaldehyde from 2-deoxy-alpha-D-ribose 1-phosphate: step 1/2.</text>
</comment>
<dbReference type="Proteomes" id="UP000823632">
    <property type="component" value="Unassembled WGS sequence"/>
</dbReference>
<dbReference type="CDD" id="cd16009">
    <property type="entry name" value="PPM"/>
    <property type="match status" value="1"/>
</dbReference>
<comment type="function">
    <text evidence="4">Isomerase that catalyzes the conversion of deoxy-ribose 1-phosphate (dRib-1-P) and ribose 1-phosphate (Rib-1-P) to deoxy-ribose 5-phosphate (dRib-5-P) and ribose 5-phosphate (Rib-5-P), respectively.</text>
</comment>
<comment type="catalytic activity">
    <reaction evidence="4">
        <text>alpha-D-ribose 1-phosphate = D-ribose 5-phosphate</text>
        <dbReference type="Rhea" id="RHEA:18793"/>
        <dbReference type="ChEBI" id="CHEBI:57720"/>
        <dbReference type="ChEBI" id="CHEBI:78346"/>
        <dbReference type="EC" id="5.4.2.7"/>
    </reaction>
</comment>
<dbReference type="HAMAP" id="MF_00740">
    <property type="entry name" value="Phosphopentomut"/>
    <property type="match status" value="1"/>
</dbReference>
<feature type="binding site" evidence="4">
    <location>
        <position position="344"/>
    </location>
    <ligand>
        <name>Mn(2+)</name>
        <dbReference type="ChEBI" id="CHEBI:29035"/>
        <label>1</label>
    </ligand>
</feature>
<dbReference type="Gene3D" id="3.40.720.10">
    <property type="entry name" value="Alkaline Phosphatase, subunit A"/>
    <property type="match status" value="1"/>
</dbReference>
<dbReference type="PANTHER" id="PTHR21110">
    <property type="entry name" value="PHOSPHOPENTOMUTASE"/>
    <property type="match status" value="1"/>
</dbReference>
<dbReference type="GO" id="GO:0009117">
    <property type="term" value="P:nucleotide metabolic process"/>
    <property type="evidence" value="ECO:0007669"/>
    <property type="project" value="UniProtKB-UniRule"/>
</dbReference>
<comment type="subcellular location">
    <subcellularLocation>
        <location evidence="4">Cytoplasm</location>
    </subcellularLocation>
</comment>
<evidence type="ECO:0000256" key="2">
    <source>
        <dbReference type="ARBA" id="ARBA00022723"/>
    </source>
</evidence>
<dbReference type="PIRSF" id="PIRSF001491">
    <property type="entry name" value="Ppentomutase"/>
    <property type="match status" value="1"/>
</dbReference>
<feature type="binding site" evidence="4">
    <location>
        <position position="356"/>
    </location>
    <ligand>
        <name>Mn(2+)</name>
        <dbReference type="ChEBI" id="CHEBI:29035"/>
        <label>2</label>
    </ligand>
</feature>
<name>A0A9D9H028_9BACT</name>
<feature type="domain" description="Metalloenzyme" evidence="6">
    <location>
        <begin position="2"/>
        <end position="385"/>
    </location>
</feature>
<dbReference type="GO" id="GO:0005829">
    <property type="term" value="C:cytosol"/>
    <property type="evidence" value="ECO:0007669"/>
    <property type="project" value="TreeGrafter"/>
</dbReference>
<evidence type="ECO:0000256" key="4">
    <source>
        <dbReference type="HAMAP-Rule" id="MF_00740"/>
    </source>
</evidence>
<dbReference type="InterPro" id="IPR010045">
    <property type="entry name" value="DeoB"/>
</dbReference>
<comment type="cofactor">
    <cofactor evidence="4">
        <name>Mn(2+)</name>
        <dbReference type="ChEBI" id="CHEBI:29035"/>
    </cofactor>
    <text evidence="4">Binds 2 manganese ions.</text>
</comment>
<evidence type="ECO:0000256" key="5">
    <source>
        <dbReference type="NCBIfam" id="TIGR01696"/>
    </source>
</evidence>
<protein>
    <recommendedName>
        <fullName evidence="4 5">Phosphopentomutase</fullName>
        <ecNumber evidence="4 5">5.4.2.7</ecNumber>
    </recommendedName>
    <alternativeName>
        <fullName evidence="4">Phosphodeoxyribomutase</fullName>
    </alternativeName>
</protein>
<reference evidence="7" key="1">
    <citation type="submission" date="2020-10" db="EMBL/GenBank/DDBJ databases">
        <authorList>
            <person name="Gilroy R."/>
        </authorList>
    </citation>
    <scope>NUCLEOTIDE SEQUENCE</scope>
    <source>
        <strain evidence="7">10192</strain>
    </source>
</reference>
<evidence type="ECO:0000256" key="1">
    <source>
        <dbReference type="ARBA" id="ARBA00010373"/>
    </source>
</evidence>
<dbReference type="NCBIfam" id="NF003766">
    <property type="entry name" value="PRK05362.1"/>
    <property type="match status" value="1"/>
</dbReference>
<dbReference type="EC" id="5.4.2.7" evidence="4 5"/>
<dbReference type="AlphaFoldDB" id="A0A9D9H028"/>
<gene>
    <name evidence="4" type="primary">deoB</name>
    <name evidence="7" type="ORF">IAC76_07615</name>
</gene>
<dbReference type="GO" id="GO:0043094">
    <property type="term" value="P:metabolic compound salvage"/>
    <property type="evidence" value="ECO:0007669"/>
    <property type="project" value="UniProtKB-UniRule"/>
</dbReference>
<dbReference type="InterPro" id="IPR006124">
    <property type="entry name" value="Metalloenzyme"/>
</dbReference>
<feature type="binding site" evidence="4">
    <location>
        <position position="345"/>
    </location>
    <ligand>
        <name>Mn(2+)</name>
        <dbReference type="ChEBI" id="CHEBI:29035"/>
        <label>1</label>
    </ligand>
</feature>
<dbReference type="Gene3D" id="3.30.70.1250">
    <property type="entry name" value="Phosphopentomutase"/>
    <property type="match status" value="1"/>
</dbReference>
<proteinExistence type="inferred from homology"/>
<comment type="catalytic activity">
    <reaction evidence="4">
        <text>2-deoxy-alpha-D-ribose 1-phosphate = 2-deoxy-D-ribose 5-phosphate</text>
        <dbReference type="Rhea" id="RHEA:27658"/>
        <dbReference type="ChEBI" id="CHEBI:57259"/>
        <dbReference type="ChEBI" id="CHEBI:62877"/>
        <dbReference type="EC" id="5.4.2.7"/>
    </reaction>
</comment>
<comment type="similarity">
    <text evidence="1 4">Belongs to the phosphopentomutase family.</text>
</comment>
<evidence type="ECO:0000313" key="8">
    <source>
        <dbReference type="Proteomes" id="UP000823632"/>
    </source>
</evidence>
<keyword evidence="2 4" id="KW-0479">Metal-binding</keyword>
<comment type="caution">
    <text evidence="7">The sequence shown here is derived from an EMBL/GenBank/DDBJ whole genome shotgun (WGS) entry which is preliminary data.</text>
</comment>
<evidence type="ECO:0000259" key="6">
    <source>
        <dbReference type="Pfam" id="PF01676"/>
    </source>
</evidence>
<reference evidence="7" key="2">
    <citation type="journal article" date="2021" name="PeerJ">
        <title>Extensive microbial diversity within the chicken gut microbiome revealed by metagenomics and culture.</title>
        <authorList>
            <person name="Gilroy R."/>
            <person name="Ravi A."/>
            <person name="Getino M."/>
            <person name="Pursley I."/>
            <person name="Horton D.L."/>
            <person name="Alikhan N.F."/>
            <person name="Baker D."/>
            <person name="Gharbi K."/>
            <person name="Hall N."/>
            <person name="Watson M."/>
            <person name="Adriaenssens E.M."/>
            <person name="Foster-Nyarko E."/>
            <person name="Jarju S."/>
            <person name="Secka A."/>
            <person name="Antonio M."/>
            <person name="Oren A."/>
            <person name="Chaudhuri R.R."/>
            <person name="La Ragione R."/>
            <person name="Hildebrand F."/>
            <person name="Pallen M.J."/>
        </authorList>
    </citation>
    <scope>NUCLEOTIDE SEQUENCE</scope>
    <source>
        <strain evidence="7">10192</strain>
    </source>
</reference>
<dbReference type="PANTHER" id="PTHR21110:SF0">
    <property type="entry name" value="PHOSPHOPENTOMUTASE"/>
    <property type="match status" value="1"/>
</dbReference>
<dbReference type="Pfam" id="PF01676">
    <property type="entry name" value="Metalloenzyme"/>
    <property type="match status" value="1"/>
</dbReference>
<organism evidence="7 8">
    <name type="scientific">Candidatus Scatousia excrementipullorum</name>
    <dbReference type="NCBI Taxonomy" id="2840936"/>
    <lineage>
        <taxon>Bacteria</taxon>
        <taxon>Candidatus Scatousia</taxon>
    </lineage>
</organism>
<evidence type="ECO:0000256" key="3">
    <source>
        <dbReference type="ARBA" id="ARBA00023211"/>
    </source>
</evidence>
<keyword evidence="4 7" id="KW-0413">Isomerase</keyword>
<dbReference type="SUPFAM" id="SSF143856">
    <property type="entry name" value="DeoB insert domain-like"/>
    <property type="match status" value="1"/>
</dbReference>
<keyword evidence="3 4" id="KW-0464">Manganese</keyword>
<feature type="binding site" evidence="4">
    <location>
        <position position="303"/>
    </location>
    <ligand>
        <name>Mn(2+)</name>
        <dbReference type="ChEBI" id="CHEBI:29035"/>
        <label>2</label>
    </ligand>
</feature>
<dbReference type="GO" id="GO:0008973">
    <property type="term" value="F:phosphopentomutase activity"/>
    <property type="evidence" value="ECO:0007669"/>
    <property type="project" value="UniProtKB-UniRule"/>
</dbReference>
<feature type="binding site" evidence="4">
    <location>
        <position position="10"/>
    </location>
    <ligand>
        <name>Mn(2+)</name>
        <dbReference type="ChEBI" id="CHEBI:29035"/>
        <label>1</label>
    </ligand>
</feature>
<dbReference type="NCBIfam" id="TIGR01696">
    <property type="entry name" value="deoB"/>
    <property type="match status" value="1"/>
</dbReference>
<dbReference type="EMBL" id="JADIND010000169">
    <property type="protein sequence ID" value="MBO8431239.1"/>
    <property type="molecule type" value="Genomic_DNA"/>
</dbReference>
<dbReference type="InterPro" id="IPR017850">
    <property type="entry name" value="Alkaline_phosphatase_core_sf"/>
</dbReference>
<keyword evidence="4" id="KW-0963">Cytoplasm</keyword>
<feature type="binding site" evidence="4">
    <location>
        <position position="308"/>
    </location>
    <ligand>
        <name>Mn(2+)</name>
        <dbReference type="ChEBI" id="CHEBI:29035"/>
        <label>2</label>
    </ligand>
</feature>
<dbReference type="SUPFAM" id="SSF53649">
    <property type="entry name" value="Alkaline phosphatase-like"/>
    <property type="match status" value="1"/>
</dbReference>
<dbReference type="GO" id="GO:0030145">
    <property type="term" value="F:manganese ion binding"/>
    <property type="evidence" value="ECO:0007669"/>
    <property type="project" value="UniProtKB-UniRule"/>
</dbReference>
<dbReference type="GO" id="GO:0000287">
    <property type="term" value="F:magnesium ion binding"/>
    <property type="evidence" value="ECO:0007669"/>
    <property type="project" value="UniProtKB-UniRule"/>
</dbReference>
<dbReference type="GO" id="GO:0006018">
    <property type="term" value="P:2-deoxyribose 1-phosphate catabolic process"/>
    <property type="evidence" value="ECO:0007669"/>
    <property type="project" value="UniProtKB-UniRule"/>
</dbReference>
<dbReference type="InterPro" id="IPR024052">
    <property type="entry name" value="Phosphopentomutase_DeoB_cap_sf"/>
</dbReference>
<evidence type="ECO:0000313" key="7">
    <source>
        <dbReference type="EMBL" id="MBO8431239.1"/>
    </source>
</evidence>
<accession>A0A9D9H028</accession>
<sequence length="393" mass="43618">MKRAVVIVIDSMGIGAMEDCREFNDIPECNTLKHVCEFNNGLKVPNLEKMGLGNIQDFKGIAKCDKPIAQYGTLIEKSKGKDTTTGHWEIAGLISEKPFATYPEGFPEELIAKFIEETGCGGILANKPASGTAIIAELNQEHHKTKFPIIYTSADSVFQIALDTDLIPLETLYKWCEIARKILDEGNYNVSRVIARPYKVIDGNPTRISKDRRDYSMVPKHTVLNDIKEKGGKVIGIGKIEDIFSKSGITHAIHTGSNKEGLELTIKAIKNELELEKIAYPDYKENHSGSEPILIFTNLVDTDMLFGHRNDAKGYGKAIEEIDSYIPDIINSMQDDDILIITADHGCDPCVPGTDHTREKVPVLVYGKKLSGKNLGSITGFDYIANLIKDWIF</sequence>